<name>M2T413_COCSN</name>
<proteinExistence type="predicted"/>
<gene>
    <name evidence="1" type="ORF">COCSADRAFT_356774</name>
</gene>
<organism evidence="1 2">
    <name type="scientific">Cochliobolus sativus (strain ND90Pr / ATCC 201652)</name>
    <name type="common">Common root rot and spot blotch fungus</name>
    <name type="synonym">Bipolaris sorokiniana</name>
    <dbReference type="NCBI Taxonomy" id="665912"/>
    <lineage>
        <taxon>Eukaryota</taxon>
        <taxon>Fungi</taxon>
        <taxon>Dikarya</taxon>
        <taxon>Ascomycota</taxon>
        <taxon>Pezizomycotina</taxon>
        <taxon>Dothideomycetes</taxon>
        <taxon>Pleosporomycetidae</taxon>
        <taxon>Pleosporales</taxon>
        <taxon>Pleosporineae</taxon>
        <taxon>Pleosporaceae</taxon>
        <taxon>Bipolaris</taxon>
    </lineage>
</organism>
<accession>M2T413</accession>
<dbReference type="EMBL" id="KB445643">
    <property type="protein sequence ID" value="EMD63991.1"/>
    <property type="molecule type" value="Genomic_DNA"/>
</dbReference>
<dbReference type="GeneID" id="19138454"/>
<dbReference type="OMA" id="RGRWLLW"/>
<reference evidence="2" key="2">
    <citation type="journal article" date="2013" name="PLoS Genet.">
        <title>Comparative genome structure, secondary metabolite, and effector coding capacity across Cochliobolus pathogens.</title>
        <authorList>
            <person name="Condon B.J."/>
            <person name="Leng Y."/>
            <person name="Wu D."/>
            <person name="Bushley K.E."/>
            <person name="Ohm R.A."/>
            <person name="Otillar R."/>
            <person name="Martin J."/>
            <person name="Schackwitz W."/>
            <person name="Grimwood J."/>
            <person name="MohdZainudin N."/>
            <person name="Xue C."/>
            <person name="Wang R."/>
            <person name="Manning V.A."/>
            <person name="Dhillon B."/>
            <person name="Tu Z.J."/>
            <person name="Steffenson B.J."/>
            <person name="Salamov A."/>
            <person name="Sun H."/>
            <person name="Lowry S."/>
            <person name="LaButti K."/>
            <person name="Han J."/>
            <person name="Copeland A."/>
            <person name="Lindquist E."/>
            <person name="Barry K."/>
            <person name="Schmutz J."/>
            <person name="Baker S.E."/>
            <person name="Ciuffetti L.M."/>
            <person name="Grigoriev I.V."/>
            <person name="Zhong S."/>
            <person name="Turgeon B.G."/>
        </authorList>
    </citation>
    <scope>NUCLEOTIDE SEQUENCE [LARGE SCALE GENOMIC DNA]</scope>
    <source>
        <strain evidence="2">ND90Pr / ATCC 201652</strain>
    </source>
</reference>
<protein>
    <submittedName>
        <fullName evidence="1">Uncharacterized protein</fullName>
    </submittedName>
</protein>
<dbReference type="InterPro" id="IPR053204">
    <property type="entry name" value="Oxopyrrolidines_Biosynth-assoc"/>
</dbReference>
<dbReference type="Proteomes" id="UP000016934">
    <property type="component" value="Unassembled WGS sequence"/>
</dbReference>
<dbReference type="InterPro" id="IPR022085">
    <property type="entry name" value="OpdG"/>
</dbReference>
<dbReference type="KEGG" id="bsc:COCSADRAFT_356774"/>
<dbReference type="RefSeq" id="XP_007699909.1">
    <property type="nucleotide sequence ID" value="XM_007701719.1"/>
</dbReference>
<dbReference type="STRING" id="665912.M2T413"/>
<dbReference type="HOGENOM" id="CLU_056405_0_0_1"/>
<dbReference type="PANTHER" id="PTHR38797:SF4">
    <property type="entry name" value="NUCLEAR PORE COMPLEX PROTEIN NUP85"/>
    <property type="match status" value="1"/>
</dbReference>
<evidence type="ECO:0000313" key="1">
    <source>
        <dbReference type="EMBL" id="EMD63991.1"/>
    </source>
</evidence>
<keyword evidence="2" id="KW-1185">Reference proteome</keyword>
<reference evidence="1 2" key="1">
    <citation type="journal article" date="2012" name="PLoS Pathog.">
        <title>Diverse lifestyles and strategies of plant pathogenesis encoded in the genomes of eighteen Dothideomycetes fungi.</title>
        <authorList>
            <person name="Ohm R.A."/>
            <person name="Feau N."/>
            <person name="Henrissat B."/>
            <person name="Schoch C.L."/>
            <person name="Horwitz B.A."/>
            <person name="Barry K.W."/>
            <person name="Condon B.J."/>
            <person name="Copeland A.C."/>
            <person name="Dhillon B."/>
            <person name="Glaser F."/>
            <person name="Hesse C.N."/>
            <person name="Kosti I."/>
            <person name="LaButti K."/>
            <person name="Lindquist E.A."/>
            <person name="Lucas S."/>
            <person name="Salamov A.A."/>
            <person name="Bradshaw R.E."/>
            <person name="Ciuffetti L."/>
            <person name="Hamelin R.C."/>
            <person name="Kema G.H.J."/>
            <person name="Lawrence C."/>
            <person name="Scott J.A."/>
            <person name="Spatafora J.W."/>
            <person name="Turgeon B.G."/>
            <person name="de Wit P.J.G.M."/>
            <person name="Zhong S."/>
            <person name="Goodwin S.B."/>
            <person name="Grigoriev I.V."/>
        </authorList>
    </citation>
    <scope>NUCLEOTIDE SEQUENCE [LARGE SCALE GENOMIC DNA]</scope>
    <source>
        <strain evidence="2">ND90Pr / ATCC 201652</strain>
    </source>
</reference>
<dbReference type="Pfam" id="PF12311">
    <property type="entry name" value="DUF3632"/>
    <property type="match status" value="1"/>
</dbReference>
<sequence length="287" mass="32861">MDRWFSQKANAGGNSFQECTRILAEFVSNDAPPAPAAEAILSSVRTSSKHEDAGFEVLMLLLDTVAEFSEPHDVIVKLLFAIRDIPPSPNPVYYYLASMHRENLDDLSGKRYLWKPEDKQAPITPGDRWVNYNAFSVKLAKSGFDDKYFIFGFFCLRETLERIRQSLELDFEKNLRPSSLKYSAINTEEVISYDLAAAARWVLTGGPDMYRLGNSMFEKGWERGLAVKTDLWDREPGLSRGRWLLWQGRFGHFADQSYIREEVRTLSKEASTAIGKFMTEYVDSCLY</sequence>
<dbReference type="AlphaFoldDB" id="M2T413"/>
<dbReference type="PANTHER" id="PTHR38797">
    <property type="entry name" value="NUCLEAR PORE COMPLEX PROTEIN NUP85-RELATED"/>
    <property type="match status" value="1"/>
</dbReference>
<evidence type="ECO:0000313" key="2">
    <source>
        <dbReference type="Proteomes" id="UP000016934"/>
    </source>
</evidence>
<dbReference type="OrthoDB" id="3350591at2759"/>